<evidence type="ECO:0000313" key="5">
    <source>
        <dbReference type="Proteomes" id="UP000192472"/>
    </source>
</evidence>
<evidence type="ECO:0000259" key="3">
    <source>
        <dbReference type="PROSITE" id="PS51352"/>
    </source>
</evidence>
<reference evidence="4 5" key="1">
    <citation type="submission" date="2017-04" db="EMBL/GenBank/DDBJ databases">
        <authorList>
            <person name="Afonso C.L."/>
            <person name="Miller P.J."/>
            <person name="Scott M.A."/>
            <person name="Spackman E."/>
            <person name="Goraichik I."/>
            <person name="Dimitrov K.M."/>
            <person name="Suarez D.L."/>
            <person name="Swayne D.E."/>
        </authorList>
    </citation>
    <scope>NUCLEOTIDE SEQUENCE [LARGE SCALE GENOMIC DNA]</scope>
    <source>
        <strain evidence="4 5">DSM 26133</strain>
    </source>
</reference>
<keyword evidence="2" id="KW-0676">Redox-active center</keyword>
<sequence length="144" mass="16738">MLFLFVWLPPFFSHANVNNDEQINWNDLESAQTLSIESPRPIFIEFTAKWCGWCKKMEKTTFRDDKVIDLLNEKFYAVKVDFDSPTLIEFQGENFTGKQLAKHFGISGLPTMIYISSDQKNSETIVGYKTAKQLVKELNKLNQF</sequence>
<dbReference type="RefSeq" id="WP_176214722.1">
    <property type="nucleotide sequence ID" value="NZ_FWYF01000002.1"/>
</dbReference>
<dbReference type="SUPFAM" id="SSF52833">
    <property type="entry name" value="Thioredoxin-like"/>
    <property type="match status" value="1"/>
</dbReference>
<dbReference type="PANTHER" id="PTHR15337:SF11">
    <property type="entry name" value="THIOREDOXIN DOMAIN-CONTAINING PROTEIN"/>
    <property type="match status" value="1"/>
</dbReference>
<dbReference type="Gene3D" id="3.40.30.10">
    <property type="entry name" value="Glutaredoxin"/>
    <property type="match status" value="1"/>
</dbReference>
<organism evidence="4 5">
    <name type="scientific">Reichenbachiella faecimaris</name>
    <dbReference type="NCBI Taxonomy" id="692418"/>
    <lineage>
        <taxon>Bacteria</taxon>
        <taxon>Pseudomonadati</taxon>
        <taxon>Bacteroidota</taxon>
        <taxon>Cytophagia</taxon>
        <taxon>Cytophagales</taxon>
        <taxon>Reichenbachiellaceae</taxon>
        <taxon>Reichenbachiella</taxon>
    </lineage>
</organism>
<dbReference type="EMBL" id="FWYF01000002">
    <property type="protein sequence ID" value="SMD33762.1"/>
    <property type="molecule type" value="Genomic_DNA"/>
</dbReference>
<evidence type="ECO:0000256" key="2">
    <source>
        <dbReference type="ARBA" id="ARBA00023284"/>
    </source>
</evidence>
<feature type="domain" description="Thioredoxin" evidence="3">
    <location>
        <begin position="3"/>
        <end position="143"/>
    </location>
</feature>
<name>A0A1W2GBB0_REIFA</name>
<dbReference type="PROSITE" id="PS51352">
    <property type="entry name" value="THIOREDOXIN_2"/>
    <property type="match status" value="1"/>
</dbReference>
<protein>
    <submittedName>
        <fullName evidence="4">Thioredoxin-like domain-containing protein</fullName>
    </submittedName>
</protein>
<dbReference type="Proteomes" id="UP000192472">
    <property type="component" value="Unassembled WGS sequence"/>
</dbReference>
<dbReference type="AlphaFoldDB" id="A0A1W2GBB0"/>
<gene>
    <name evidence="4" type="ORF">SAMN04488029_1653</name>
</gene>
<dbReference type="STRING" id="692418.SAMN04488029_1653"/>
<dbReference type="PROSITE" id="PS00194">
    <property type="entry name" value="THIOREDOXIN_1"/>
    <property type="match status" value="1"/>
</dbReference>
<evidence type="ECO:0000313" key="4">
    <source>
        <dbReference type="EMBL" id="SMD33762.1"/>
    </source>
</evidence>
<dbReference type="Pfam" id="PF13098">
    <property type="entry name" value="Thioredoxin_2"/>
    <property type="match status" value="1"/>
</dbReference>
<dbReference type="InterPro" id="IPR017937">
    <property type="entry name" value="Thioredoxin_CS"/>
</dbReference>
<keyword evidence="5" id="KW-1185">Reference proteome</keyword>
<dbReference type="InterPro" id="IPR012336">
    <property type="entry name" value="Thioredoxin-like_fold"/>
</dbReference>
<evidence type="ECO:0000256" key="1">
    <source>
        <dbReference type="ARBA" id="ARBA00022729"/>
    </source>
</evidence>
<accession>A0A1W2GBB0</accession>
<proteinExistence type="predicted"/>
<keyword evidence="1" id="KW-0732">Signal</keyword>
<dbReference type="InterPro" id="IPR051099">
    <property type="entry name" value="AGR/TXD"/>
</dbReference>
<dbReference type="InterPro" id="IPR036249">
    <property type="entry name" value="Thioredoxin-like_sf"/>
</dbReference>
<dbReference type="PANTHER" id="PTHR15337">
    <property type="entry name" value="ANTERIOR GRADIENT PROTEIN-RELATED"/>
    <property type="match status" value="1"/>
</dbReference>
<dbReference type="InterPro" id="IPR013766">
    <property type="entry name" value="Thioredoxin_domain"/>
</dbReference>